<dbReference type="OrthoDB" id="446759at2759"/>
<dbReference type="Gene3D" id="6.20.210.10">
    <property type="entry name" value="Nin one binding (NOB1), Zn-ribbon-like"/>
    <property type="match status" value="1"/>
</dbReference>
<dbReference type="SUPFAM" id="SSF144206">
    <property type="entry name" value="NOB1 zinc finger-like"/>
    <property type="match status" value="1"/>
</dbReference>
<dbReference type="GO" id="GO:0031981">
    <property type="term" value="C:nuclear lumen"/>
    <property type="evidence" value="ECO:0007669"/>
    <property type="project" value="UniProtKB-ARBA"/>
</dbReference>
<comment type="similarity">
    <text evidence="1">Belongs to the NOB1 family.</text>
</comment>
<keyword evidence="7" id="KW-0812">Transmembrane</keyword>
<keyword evidence="5" id="KW-0378">Hydrolase</keyword>
<dbReference type="InterPro" id="IPR039907">
    <property type="entry name" value="NOB1"/>
</dbReference>
<protein>
    <submittedName>
        <fullName evidence="10">Nin1 binding protein</fullName>
    </submittedName>
</protein>
<dbReference type="CDD" id="cd09876">
    <property type="entry name" value="PIN_Nob1-like"/>
    <property type="match status" value="1"/>
</dbReference>
<feature type="transmembrane region" description="Helical" evidence="7">
    <location>
        <begin position="1187"/>
        <end position="1212"/>
    </location>
</feature>
<dbReference type="GO" id="GO:0006886">
    <property type="term" value="P:intracellular protein transport"/>
    <property type="evidence" value="ECO:0007669"/>
    <property type="project" value="InterPro"/>
</dbReference>
<dbReference type="Gene3D" id="3.40.50.1010">
    <property type="entry name" value="5'-nuclease"/>
    <property type="match status" value="1"/>
</dbReference>
<feature type="transmembrane region" description="Helical" evidence="7">
    <location>
        <begin position="1298"/>
        <end position="1318"/>
    </location>
</feature>
<dbReference type="CDD" id="cd15840">
    <property type="entry name" value="SNARE_Qa"/>
    <property type="match status" value="1"/>
</dbReference>
<dbReference type="InterPro" id="IPR000727">
    <property type="entry name" value="T_SNARE_dom"/>
</dbReference>
<dbReference type="InterPro" id="IPR010989">
    <property type="entry name" value="SNARE"/>
</dbReference>
<evidence type="ECO:0000256" key="6">
    <source>
        <dbReference type="SAM" id="MobiDB-lite"/>
    </source>
</evidence>
<evidence type="ECO:0000259" key="8">
    <source>
        <dbReference type="PROSITE" id="PS50020"/>
    </source>
</evidence>
<dbReference type="InterPro" id="IPR014881">
    <property type="entry name" value="NOB1_Zn-bd"/>
</dbReference>
<accession>A0A7J6MIQ0</accession>
<dbReference type="PROSITE" id="PS50192">
    <property type="entry name" value="T_SNARE"/>
    <property type="match status" value="1"/>
</dbReference>
<dbReference type="Proteomes" id="UP000591131">
    <property type="component" value="Unassembled WGS sequence"/>
</dbReference>
<evidence type="ECO:0000313" key="11">
    <source>
        <dbReference type="Proteomes" id="UP000591131"/>
    </source>
</evidence>
<dbReference type="SUPFAM" id="SSF47661">
    <property type="entry name" value="t-snare proteins"/>
    <property type="match status" value="1"/>
</dbReference>
<dbReference type="CDD" id="cd00201">
    <property type="entry name" value="WW"/>
    <property type="match status" value="1"/>
</dbReference>
<dbReference type="SMART" id="SM00397">
    <property type="entry name" value="t_SNARE"/>
    <property type="match status" value="1"/>
</dbReference>
<dbReference type="Gene3D" id="1.20.58.70">
    <property type="match status" value="1"/>
</dbReference>
<evidence type="ECO:0000256" key="1">
    <source>
        <dbReference type="ARBA" id="ARBA00005858"/>
    </source>
</evidence>
<keyword evidence="3" id="KW-0540">Nuclease</keyword>
<feature type="region of interest" description="Disordered" evidence="6">
    <location>
        <begin position="641"/>
        <end position="714"/>
    </location>
</feature>
<dbReference type="SUPFAM" id="SSF51045">
    <property type="entry name" value="WW domain"/>
    <property type="match status" value="1"/>
</dbReference>
<feature type="domain" description="T-SNARE coiled-coil homology" evidence="9">
    <location>
        <begin position="881"/>
        <end position="943"/>
    </location>
</feature>
<dbReference type="GO" id="GO:0030490">
    <property type="term" value="P:maturation of SSU-rRNA"/>
    <property type="evidence" value="ECO:0007669"/>
    <property type="project" value="TreeGrafter"/>
</dbReference>
<feature type="region of interest" description="Disordered" evidence="6">
    <location>
        <begin position="830"/>
        <end position="865"/>
    </location>
</feature>
<dbReference type="GO" id="GO:0005484">
    <property type="term" value="F:SNAP receptor activity"/>
    <property type="evidence" value="ECO:0007669"/>
    <property type="project" value="InterPro"/>
</dbReference>
<feature type="compositionally biased region" description="Polar residues" evidence="6">
    <location>
        <begin position="1038"/>
        <end position="1051"/>
    </location>
</feature>
<dbReference type="PROSITE" id="PS00914">
    <property type="entry name" value="SYNTAXIN"/>
    <property type="match status" value="1"/>
</dbReference>
<keyword evidence="7" id="KW-0472">Membrane</keyword>
<keyword evidence="4" id="KW-0479">Metal-binding</keyword>
<feature type="region of interest" description="Disordered" evidence="6">
    <location>
        <begin position="383"/>
        <end position="447"/>
    </location>
</feature>
<keyword evidence="7" id="KW-1133">Transmembrane helix</keyword>
<evidence type="ECO:0000256" key="5">
    <source>
        <dbReference type="ARBA" id="ARBA00022801"/>
    </source>
</evidence>
<keyword evidence="11" id="KW-1185">Reference proteome</keyword>
<dbReference type="GO" id="GO:0016787">
    <property type="term" value="F:hydrolase activity"/>
    <property type="evidence" value="ECO:0007669"/>
    <property type="project" value="UniProtKB-KW"/>
</dbReference>
<evidence type="ECO:0000259" key="9">
    <source>
        <dbReference type="PROSITE" id="PS50192"/>
    </source>
</evidence>
<feature type="compositionally biased region" description="Acidic residues" evidence="6">
    <location>
        <begin position="402"/>
        <end position="416"/>
    </location>
</feature>
<feature type="domain" description="WW" evidence="8">
    <location>
        <begin position="966"/>
        <end position="999"/>
    </location>
</feature>
<dbReference type="PANTHER" id="PTHR12814:SF2">
    <property type="entry name" value="RNA-BINDING PROTEIN NOB1"/>
    <property type="match status" value="1"/>
</dbReference>
<evidence type="ECO:0000256" key="2">
    <source>
        <dbReference type="ARBA" id="ARBA00009063"/>
    </source>
</evidence>
<dbReference type="InterPro" id="IPR036283">
    <property type="entry name" value="NOB1_Zf-like_sf"/>
</dbReference>
<reference evidence="10 11" key="1">
    <citation type="submission" date="2020-04" db="EMBL/GenBank/DDBJ databases">
        <title>Perkinsus chesapeaki whole genome sequence.</title>
        <authorList>
            <person name="Bogema D.R."/>
        </authorList>
    </citation>
    <scope>NUCLEOTIDE SEQUENCE [LARGE SCALE GENOMIC DNA]</scope>
    <source>
        <strain evidence="10">ATCC PRA-425</strain>
    </source>
</reference>
<evidence type="ECO:0000256" key="7">
    <source>
        <dbReference type="SAM" id="Phobius"/>
    </source>
</evidence>
<dbReference type="EMBL" id="JAAPAO010000138">
    <property type="protein sequence ID" value="KAF4671354.1"/>
    <property type="molecule type" value="Genomic_DNA"/>
</dbReference>
<feature type="region of interest" description="Disordered" evidence="6">
    <location>
        <begin position="1074"/>
        <end position="1093"/>
    </location>
</feature>
<name>A0A7J6MIQ0_PERCH</name>
<dbReference type="Gene3D" id="2.20.70.10">
    <property type="match status" value="1"/>
</dbReference>
<dbReference type="GO" id="GO:0005737">
    <property type="term" value="C:cytoplasm"/>
    <property type="evidence" value="ECO:0007669"/>
    <property type="project" value="UniProtKB-ARBA"/>
</dbReference>
<organism evidence="10 11">
    <name type="scientific">Perkinsus chesapeaki</name>
    <name type="common">Clam parasite</name>
    <name type="synonym">Perkinsus andrewsi</name>
    <dbReference type="NCBI Taxonomy" id="330153"/>
    <lineage>
        <taxon>Eukaryota</taxon>
        <taxon>Sar</taxon>
        <taxon>Alveolata</taxon>
        <taxon>Perkinsozoa</taxon>
        <taxon>Perkinsea</taxon>
        <taxon>Perkinsida</taxon>
        <taxon>Perkinsidae</taxon>
        <taxon>Perkinsus</taxon>
    </lineage>
</organism>
<feature type="compositionally biased region" description="Basic residues" evidence="6">
    <location>
        <begin position="667"/>
        <end position="678"/>
    </location>
</feature>
<feature type="compositionally biased region" description="Polar residues" evidence="6">
    <location>
        <begin position="834"/>
        <end position="852"/>
    </location>
</feature>
<feature type="compositionally biased region" description="Basic and acidic residues" evidence="6">
    <location>
        <begin position="1025"/>
        <end position="1037"/>
    </location>
</feature>
<sequence length="1319" mass="146346">MSLLGDYDDLRKCDEATLYAVDRIQKYIKERTRLSARIANSRHELSLMNRMLQGPAGTREVLAYTQQKEMNAAKKIQCWWRGRLTARQVKQTVEGKRKDRAARRIQEAWRILRSRWRLEEPLKGPFYRGLDEYQRQITCVEDEVRSRRTMKRAFVELETVKDLLHELDKIAAAPNGYSVAQLSRLLNGGAIRKARQDYEQRKALILSSNGSVLGDGGGSLGDLSFLATTEVDAMESCTMTEPSAPEVATPTAEPTAPKDDGVHFAHRAKKLVLDAGAIIKLQRADNFAKELYTTPRIIGEIRDRQARQHLANLPAELKVRSPDTEAMRAVQEFAKKTGDYGFLSINDMEVMALAVMLYKESGCNKELNAAPSMAKFESGGAKGRKAFSWRPEEDKQGQQQEDIPEPLKEEEAEDNTEAPLATQDEEESTAEEVKGEQEEDDDDGGWITATNFRKYARDNHESATKDGEEETISEVSIMSADYSVQNVMMQMGVDVLSFGGFMIRSVKLWALLCTACHKVTRDTSKVFCSKCGNDTVYRVPVYVDSETRDLTVTRSRRWEKMTAKRNKGSIWSIPKNRGGRQTNPLILAEDELLMSGRDREYRRRCNQFEKERQLHNPFASESLYQADPLMGWCTRSTNSRGNALLGDSSSAPKVEAGYGRRNPNRGNFKHTKGKRRRERRSEADLPLLGGYPGAEATSPDGERIEGEDPELGNASFDTLRDAVNRELRDMHREVGKARRLVSKSSNSPKQEEMRIHSSIDKVRYSGVSVRHMLDRMRQLAGDDADKQLEEQRLRDSLGSLLSSVDQLLSSFLVSEERTLQKERVRADEIDEGIRSSSKQQYPSYASTSNTRTPEAADVDSQAQEDPTDALLLSMAELDLQEDIIREREEGIRNIHSDIVAIRGLFQEVAWHVTEQGQVIDNIETNMGQAALRTGQANRELAIASETVRKNTGDSSSMPPQQQQSTAPLPQGWKEYHTPEGKPYYHCAARGITQWERPTEGQPQLSDLLQSDGEKSSDTPDSAASARDDASADMRLNDRPNTTATVNLSGTVQQQQQPQPRTGPIGRGVEQFEIGDSRSGTSNATASRFGPPSFASNTSQSLIGGAVGVLGRFQGVRGIGQYFKVDPETVSSRLRQGVSMGLGSGPNRSLLEHPDLVGPSIILLLSVLAMSIVAMLSHISLSTPIAVFLSGSMMMICGMTGVPLLIVIFQRYFGVSDPNSRYYAPSLGAPVPGPEDSRPLEYAPLVCCYSYSLAPMPLATLASLLLGDFSFLAGAGASIAFLNVHLGPPLANSFGHSRIGSITVIAGTIALYWLIMSLLW</sequence>
<dbReference type="GO" id="GO:0016020">
    <property type="term" value="C:membrane"/>
    <property type="evidence" value="ECO:0007669"/>
    <property type="project" value="InterPro"/>
</dbReference>
<dbReference type="Pfam" id="PF17146">
    <property type="entry name" value="PIN_6"/>
    <property type="match status" value="1"/>
</dbReference>
<comment type="caution">
    <text evidence="10">The sequence shown here is derived from an EMBL/GenBank/DDBJ whole genome shotgun (WGS) entry which is preliminary data.</text>
</comment>
<evidence type="ECO:0000313" key="10">
    <source>
        <dbReference type="EMBL" id="KAF4671354.1"/>
    </source>
</evidence>
<dbReference type="FunFam" id="3.40.50.1010:FF:000020">
    <property type="entry name" value="20S-pre-rRNA D-site endonuclease NOB1"/>
    <property type="match status" value="1"/>
</dbReference>
<proteinExistence type="inferred from homology"/>
<dbReference type="InterPro" id="IPR006012">
    <property type="entry name" value="Syntaxin/epimorphin_CS"/>
</dbReference>
<dbReference type="InterPro" id="IPR033411">
    <property type="entry name" value="Ribonuclease_PIN"/>
</dbReference>
<gene>
    <name evidence="10" type="primary">NOB1</name>
    <name evidence="10" type="ORF">FOL47_001557</name>
</gene>
<dbReference type="InterPro" id="IPR001202">
    <property type="entry name" value="WW_dom"/>
</dbReference>
<dbReference type="PROSITE" id="PS50020">
    <property type="entry name" value="WW_DOMAIN_2"/>
    <property type="match status" value="1"/>
</dbReference>
<comment type="similarity">
    <text evidence="2">Belongs to the syntaxin family.</text>
</comment>
<evidence type="ECO:0000256" key="4">
    <source>
        <dbReference type="ARBA" id="ARBA00022723"/>
    </source>
</evidence>
<dbReference type="Pfam" id="PF08772">
    <property type="entry name" value="Zn_ribbon_NOB1"/>
    <property type="match status" value="1"/>
</dbReference>
<feature type="transmembrane region" description="Helical" evidence="7">
    <location>
        <begin position="1260"/>
        <end position="1286"/>
    </location>
</feature>
<dbReference type="GO" id="GO:0046872">
    <property type="term" value="F:metal ion binding"/>
    <property type="evidence" value="ECO:0007669"/>
    <property type="project" value="UniProtKB-KW"/>
</dbReference>
<dbReference type="SMART" id="SM00456">
    <property type="entry name" value="WW"/>
    <property type="match status" value="1"/>
</dbReference>
<dbReference type="PANTHER" id="PTHR12814">
    <property type="entry name" value="RNA-BINDING PROTEIN NOB1"/>
    <property type="match status" value="1"/>
</dbReference>
<evidence type="ECO:0000256" key="3">
    <source>
        <dbReference type="ARBA" id="ARBA00022722"/>
    </source>
</evidence>
<dbReference type="GO" id="GO:0030688">
    <property type="term" value="C:preribosome, small subunit precursor"/>
    <property type="evidence" value="ECO:0007669"/>
    <property type="project" value="TreeGrafter"/>
</dbReference>
<dbReference type="PROSITE" id="PS50096">
    <property type="entry name" value="IQ"/>
    <property type="match status" value="1"/>
</dbReference>
<dbReference type="PROSITE" id="PS01159">
    <property type="entry name" value="WW_DOMAIN_1"/>
    <property type="match status" value="1"/>
</dbReference>
<feature type="region of interest" description="Disordered" evidence="6">
    <location>
        <begin position="995"/>
        <end position="1067"/>
    </location>
</feature>
<dbReference type="InterPro" id="IPR036020">
    <property type="entry name" value="WW_dom_sf"/>
</dbReference>
<dbReference type="GO" id="GO:0016192">
    <property type="term" value="P:vesicle-mediated transport"/>
    <property type="evidence" value="ECO:0007669"/>
    <property type="project" value="InterPro"/>
</dbReference>
<dbReference type="Pfam" id="PF00397">
    <property type="entry name" value="WW"/>
    <property type="match status" value="1"/>
</dbReference>
<feature type="region of interest" description="Disordered" evidence="6">
    <location>
        <begin position="948"/>
        <end position="976"/>
    </location>
</feature>
<feature type="compositionally biased region" description="Polar residues" evidence="6">
    <location>
        <begin position="641"/>
        <end position="651"/>
    </location>
</feature>
<feature type="compositionally biased region" description="Low complexity" evidence="6">
    <location>
        <begin position="954"/>
        <end position="964"/>
    </location>
</feature>
<dbReference type="GO" id="GO:0004521">
    <property type="term" value="F:RNA endonuclease activity"/>
    <property type="evidence" value="ECO:0007669"/>
    <property type="project" value="UniProtKB-ARBA"/>
</dbReference>
<feature type="transmembrane region" description="Helical" evidence="7">
    <location>
        <begin position="1155"/>
        <end position="1175"/>
    </location>
</feature>